<dbReference type="Pfam" id="PF00023">
    <property type="entry name" value="Ank"/>
    <property type="match status" value="1"/>
</dbReference>
<keyword evidence="1" id="KW-0677">Repeat</keyword>
<dbReference type="EMBL" id="CAUJNA010002196">
    <property type="protein sequence ID" value="CAJ1390994.1"/>
    <property type="molecule type" value="Genomic_DNA"/>
</dbReference>
<accession>A0AA36IQH4</accession>
<evidence type="ECO:0000313" key="5">
    <source>
        <dbReference type="Proteomes" id="UP001178507"/>
    </source>
</evidence>
<dbReference type="Pfam" id="PF12796">
    <property type="entry name" value="Ank_2"/>
    <property type="match status" value="1"/>
</dbReference>
<organism evidence="4 5">
    <name type="scientific">Effrenium voratum</name>
    <dbReference type="NCBI Taxonomy" id="2562239"/>
    <lineage>
        <taxon>Eukaryota</taxon>
        <taxon>Sar</taxon>
        <taxon>Alveolata</taxon>
        <taxon>Dinophyceae</taxon>
        <taxon>Suessiales</taxon>
        <taxon>Symbiodiniaceae</taxon>
        <taxon>Effrenium</taxon>
    </lineage>
</organism>
<dbReference type="Proteomes" id="UP001178507">
    <property type="component" value="Unassembled WGS sequence"/>
</dbReference>
<evidence type="ECO:0000256" key="2">
    <source>
        <dbReference type="ARBA" id="ARBA00023043"/>
    </source>
</evidence>
<dbReference type="AlphaFoldDB" id="A0AA36IQH4"/>
<keyword evidence="2 3" id="KW-0040">ANK repeat</keyword>
<dbReference type="PANTHER" id="PTHR24198">
    <property type="entry name" value="ANKYRIN REPEAT AND PROTEIN KINASE DOMAIN-CONTAINING PROTEIN"/>
    <property type="match status" value="1"/>
</dbReference>
<evidence type="ECO:0000256" key="1">
    <source>
        <dbReference type="ARBA" id="ARBA00022737"/>
    </source>
</evidence>
<keyword evidence="5" id="KW-1185">Reference proteome</keyword>
<proteinExistence type="predicted"/>
<dbReference type="Gene3D" id="1.25.40.20">
    <property type="entry name" value="Ankyrin repeat-containing domain"/>
    <property type="match status" value="2"/>
</dbReference>
<feature type="repeat" description="ANK" evidence="3">
    <location>
        <begin position="532"/>
        <end position="564"/>
    </location>
</feature>
<dbReference type="InterPro" id="IPR002110">
    <property type="entry name" value="Ankyrin_rpt"/>
</dbReference>
<dbReference type="InterPro" id="IPR036770">
    <property type="entry name" value="Ankyrin_rpt-contain_sf"/>
</dbReference>
<evidence type="ECO:0000313" key="4">
    <source>
        <dbReference type="EMBL" id="CAJ1390994.1"/>
    </source>
</evidence>
<dbReference type="SMART" id="SM00248">
    <property type="entry name" value="ANK"/>
    <property type="match status" value="5"/>
</dbReference>
<dbReference type="PROSITE" id="PS50297">
    <property type="entry name" value="ANK_REP_REGION"/>
    <property type="match status" value="2"/>
</dbReference>
<name>A0AA36IQH4_9DINO</name>
<sequence>MGFRCSRKETPLSRHATYLQNEAQAEAATSFPMFTVRLEDALQMSCVEPHERLKEKGLLVEFKESLGKAVFVSHQWAEKDHPDPTSAQFRVFQDAMKNILSGRLDRIELDNLTEIVLPETKPLRTQELRSAKLFMWYDYFSGPQHSKGSESDLAKAIASIHAYVAKCSFFCALCPFLEDPVTAKVLSFSSWAERGWCRLERTICELSEGSWIVIKSVQRLELVVGSQSLSSPICEGEFAVASDKLGFGPVLLAALRRRMRQALSRRDFVTYRVVRSLQSVYLRGLATELEMDDVPGFVPSCNEDSASTVERFLYQNGFWNLHEVDSAGFLPLHYAALGGQPELIKAMLDQRADPRKTARKGQPLLKTPPGVSALGLALLCGHNNAASLLIEAKANCQKRGVISPASPALHLAAYSNNVQGMRLLFQAGWDPTSELDAFGSRTTYSACDAGSLAALEELIRRGEPLSLLLHVCAVSSTCSSPLARRLIDLKADIDEQWKQFMTLPARLFVRLQSLRYRFGTDTALTRQCYHFNGSTPLMLALLSGNFEIAMILLREGARLDLRNAQSFSALDLAYGAPDPLQEILRGDSIYNRI</sequence>
<reference evidence="4" key="1">
    <citation type="submission" date="2023-08" db="EMBL/GenBank/DDBJ databases">
        <authorList>
            <person name="Chen Y."/>
            <person name="Shah S."/>
            <person name="Dougan E. K."/>
            <person name="Thang M."/>
            <person name="Chan C."/>
        </authorList>
    </citation>
    <scope>NUCLEOTIDE SEQUENCE</scope>
</reference>
<gene>
    <name evidence="4" type="ORF">EVOR1521_LOCUS16269</name>
</gene>
<dbReference type="PANTHER" id="PTHR24198:SF165">
    <property type="entry name" value="ANKYRIN REPEAT-CONTAINING PROTEIN-RELATED"/>
    <property type="match status" value="1"/>
</dbReference>
<dbReference type="PROSITE" id="PS50088">
    <property type="entry name" value="ANK_REPEAT"/>
    <property type="match status" value="2"/>
</dbReference>
<protein>
    <submittedName>
        <fullName evidence="4">Uncharacterized protein</fullName>
    </submittedName>
</protein>
<dbReference type="SUPFAM" id="SSF48403">
    <property type="entry name" value="Ankyrin repeat"/>
    <property type="match status" value="1"/>
</dbReference>
<feature type="repeat" description="ANK" evidence="3">
    <location>
        <begin position="327"/>
        <end position="359"/>
    </location>
</feature>
<comment type="caution">
    <text evidence="4">The sequence shown here is derived from an EMBL/GenBank/DDBJ whole genome shotgun (WGS) entry which is preliminary data.</text>
</comment>
<evidence type="ECO:0000256" key="3">
    <source>
        <dbReference type="PROSITE-ProRule" id="PRU00023"/>
    </source>
</evidence>